<evidence type="ECO:0000256" key="1">
    <source>
        <dbReference type="ARBA" id="ARBA00022898"/>
    </source>
</evidence>
<keyword evidence="1" id="KW-0663">Pyridoxal phosphate</keyword>
<reference evidence="4 5" key="1">
    <citation type="journal article" date="2007" name="Science">
        <title>Sea anemone genome reveals ancestral eumetazoan gene repertoire and genomic organization.</title>
        <authorList>
            <person name="Putnam N.H."/>
            <person name="Srivastava M."/>
            <person name="Hellsten U."/>
            <person name="Dirks B."/>
            <person name="Chapman J."/>
            <person name="Salamov A."/>
            <person name="Terry A."/>
            <person name="Shapiro H."/>
            <person name="Lindquist E."/>
            <person name="Kapitonov V.V."/>
            <person name="Jurka J."/>
            <person name="Genikhovich G."/>
            <person name="Grigoriev I.V."/>
            <person name="Lucas S.M."/>
            <person name="Steele R.E."/>
            <person name="Finnerty J.R."/>
            <person name="Technau U."/>
            <person name="Martindale M.Q."/>
            <person name="Rokhsar D.S."/>
        </authorList>
    </citation>
    <scope>NUCLEOTIDE SEQUENCE [LARGE SCALE GENOMIC DNA]</scope>
    <source>
        <strain evidence="5">CH2 X CH6</strain>
    </source>
</reference>
<dbReference type="HOGENOM" id="CLU_017584_1_3_1"/>
<dbReference type="eggNOG" id="KOG0256">
    <property type="taxonomic scope" value="Eukaryota"/>
</dbReference>
<dbReference type="GO" id="GO:0006520">
    <property type="term" value="P:amino acid metabolic process"/>
    <property type="evidence" value="ECO:0000318"/>
    <property type="project" value="GO_Central"/>
</dbReference>
<dbReference type="AlphaFoldDB" id="A7SUH9"/>
<gene>
    <name evidence="4" type="ORF">NEMVEDRAFT_v1g132278</name>
</gene>
<dbReference type="SUPFAM" id="SSF53383">
    <property type="entry name" value="PLP-dependent transferases"/>
    <property type="match status" value="1"/>
</dbReference>
<dbReference type="InParanoid" id="A7SUH9"/>
<dbReference type="GO" id="GO:0008483">
    <property type="term" value="F:transaminase activity"/>
    <property type="evidence" value="ECO:0000318"/>
    <property type="project" value="GO_Central"/>
</dbReference>
<evidence type="ECO:0000256" key="2">
    <source>
        <dbReference type="SAM" id="MobiDB-lite"/>
    </source>
</evidence>
<protein>
    <recommendedName>
        <fullName evidence="3">Aminotransferase class I/classII large domain-containing protein</fullName>
    </recommendedName>
</protein>
<dbReference type="EMBL" id="DS469813">
    <property type="protein sequence ID" value="EDO32652.1"/>
    <property type="molecule type" value="Genomic_DNA"/>
</dbReference>
<feature type="compositionally biased region" description="Basic and acidic residues" evidence="2">
    <location>
        <begin position="22"/>
        <end position="32"/>
    </location>
</feature>
<dbReference type="InterPro" id="IPR050478">
    <property type="entry name" value="Ethylene_sulfur-biosynth"/>
</dbReference>
<dbReference type="CDD" id="cd00609">
    <property type="entry name" value="AAT_like"/>
    <property type="match status" value="1"/>
</dbReference>
<dbReference type="PANTHER" id="PTHR43795">
    <property type="entry name" value="BIFUNCTIONAL ASPARTATE AMINOTRANSFERASE AND GLUTAMATE/ASPARTATE-PREPHENATE AMINOTRANSFERASE-RELATED"/>
    <property type="match status" value="1"/>
</dbReference>
<organism evidence="4 5">
    <name type="scientific">Nematostella vectensis</name>
    <name type="common">Starlet sea anemone</name>
    <dbReference type="NCBI Taxonomy" id="45351"/>
    <lineage>
        <taxon>Eukaryota</taxon>
        <taxon>Metazoa</taxon>
        <taxon>Cnidaria</taxon>
        <taxon>Anthozoa</taxon>
        <taxon>Hexacorallia</taxon>
        <taxon>Actiniaria</taxon>
        <taxon>Edwardsiidae</taxon>
        <taxon>Nematostella</taxon>
    </lineage>
</organism>
<keyword evidence="5" id="KW-1185">Reference proteome</keyword>
<dbReference type="GO" id="GO:0030170">
    <property type="term" value="F:pyridoxal phosphate binding"/>
    <property type="evidence" value="ECO:0007669"/>
    <property type="project" value="InterPro"/>
</dbReference>
<dbReference type="PhylomeDB" id="A7SUH9"/>
<evidence type="ECO:0000313" key="5">
    <source>
        <dbReference type="Proteomes" id="UP000001593"/>
    </source>
</evidence>
<name>A7SUH9_NEMVE</name>
<feature type="domain" description="Aminotransferase class I/classII large" evidence="3">
    <location>
        <begin position="40"/>
        <end position="410"/>
    </location>
</feature>
<evidence type="ECO:0000313" key="4">
    <source>
        <dbReference type="EMBL" id="EDO32652.1"/>
    </source>
</evidence>
<dbReference type="InterPro" id="IPR004839">
    <property type="entry name" value="Aminotransferase_I/II_large"/>
</dbReference>
<dbReference type="Pfam" id="PF00155">
    <property type="entry name" value="Aminotran_1_2"/>
    <property type="match status" value="1"/>
</dbReference>
<dbReference type="KEGG" id="nve:5503782"/>
<feature type="non-terminal residue" evidence="4">
    <location>
        <position position="1"/>
    </location>
</feature>
<proteinExistence type="predicted"/>
<evidence type="ECO:0000259" key="3">
    <source>
        <dbReference type="Pfam" id="PF00155"/>
    </source>
</evidence>
<dbReference type="STRING" id="45351.A7SUH9"/>
<dbReference type="OMA" id="HIAQKCL"/>
<dbReference type="PRINTS" id="PR00753">
    <property type="entry name" value="ACCSYNTHASE"/>
</dbReference>
<feature type="region of interest" description="Disordered" evidence="2">
    <location>
        <begin position="1"/>
        <end position="37"/>
    </location>
</feature>
<dbReference type="InterPro" id="IPR015421">
    <property type="entry name" value="PyrdxlP-dep_Trfase_major"/>
</dbReference>
<dbReference type="InterPro" id="IPR015422">
    <property type="entry name" value="PyrdxlP-dep_Trfase_small"/>
</dbReference>
<sequence>MENSLSLRGNRLAAIPRNSEPNLEKLDQDSYHPSRNPGGVINLGTSENKLMYDVLSQKFQENVSHDVLKEHTQYCDFGGLPSFKKAVADFLNYYMKPAETIDPNNLLVQNGCATVVEALGTVLADPGDGILIPAPYYGGFNADLCQRAQVVPFPVYLSSKPGPGENGPFQLSVWRLEDALDKAKKQGVTIRGILLTNPNNPVGNIYSDELLQDCLDFAHKHKLHVIFDEIYMLSVFKKEYSFKSILSFKNIPDRERLHVIWGFSKDFGVSGFRCGVLHTWNKKVQSSLRWIAYFQSVPTPTQILLTNLIEDKDWINNVFLPANHQRLRECYQLVCDSFKEAKIPYIDIQAGLFVWADFREIMPSLTFEEELALFEKFIEHKVYITPAQAFFCDEPGWFRLVFATDPEELKLGM</sequence>
<dbReference type="InterPro" id="IPR015424">
    <property type="entry name" value="PyrdxlP-dep_Trfase"/>
</dbReference>
<dbReference type="Gene3D" id="3.90.1150.10">
    <property type="entry name" value="Aspartate Aminotransferase, domain 1"/>
    <property type="match status" value="1"/>
</dbReference>
<dbReference type="Proteomes" id="UP000001593">
    <property type="component" value="Unassembled WGS sequence"/>
</dbReference>
<dbReference type="Gene3D" id="3.40.640.10">
    <property type="entry name" value="Type I PLP-dependent aspartate aminotransferase-like (Major domain)"/>
    <property type="match status" value="1"/>
</dbReference>
<accession>A7SUH9</accession>
<dbReference type="PANTHER" id="PTHR43795:SF39">
    <property type="entry name" value="AMINOTRANSFERASE CLASS I_CLASSII DOMAIN-CONTAINING PROTEIN"/>
    <property type="match status" value="1"/>
</dbReference>
<dbReference type="OrthoDB" id="7042322at2759"/>